<dbReference type="OrthoDB" id="6637947at2"/>
<evidence type="ECO:0000256" key="5">
    <source>
        <dbReference type="ARBA" id="ARBA00022989"/>
    </source>
</evidence>
<evidence type="ECO:0000256" key="4">
    <source>
        <dbReference type="ARBA" id="ARBA00022692"/>
    </source>
</evidence>
<dbReference type="Pfam" id="PF00528">
    <property type="entry name" value="BPD_transp_1"/>
    <property type="match status" value="1"/>
</dbReference>
<dbReference type="EMBL" id="FONV01000005">
    <property type="protein sequence ID" value="SFF02523.1"/>
    <property type="molecule type" value="Genomic_DNA"/>
</dbReference>
<gene>
    <name evidence="9" type="ORF">SAMN05421541_105260</name>
</gene>
<dbReference type="InterPro" id="IPR050366">
    <property type="entry name" value="BP-dependent_transpt_permease"/>
</dbReference>
<dbReference type="Proteomes" id="UP000199645">
    <property type="component" value="Unassembled WGS sequence"/>
</dbReference>
<comment type="similarity">
    <text evidence="7">Belongs to the binding-protein-dependent transport system permease family.</text>
</comment>
<feature type="transmembrane region" description="Helical" evidence="7">
    <location>
        <begin position="267"/>
        <end position="291"/>
    </location>
</feature>
<dbReference type="AlphaFoldDB" id="A0A1I2FBX5"/>
<dbReference type="PROSITE" id="PS50928">
    <property type="entry name" value="ABC_TM1"/>
    <property type="match status" value="1"/>
</dbReference>
<reference evidence="9 10" key="1">
    <citation type="submission" date="2016-10" db="EMBL/GenBank/DDBJ databases">
        <authorList>
            <person name="de Groot N.N."/>
        </authorList>
    </citation>
    <scope>NUCLEOTIDE SEQUENCE [LARGE SCALE GENOMIC DNA]</scope>
    <source>
        <strain evidence="9 10">DSM 43019</strain>
    </source>
</reference>
<dbReference type="InterPro" id="IPR025966">
    <property type="entry name" value="OppC_N"/>
</dbReference>
<dbReference type="InterPro" id="IPR035906">
    <property type="entry name" value="MetI-like_sf"/>
</dbReference>
<feature type="domain" description="ABC transmembrane type-1" evidence="8">
    <location>
        <begin position="100"/>
        <end position="288"/>
    </location>
</feature>
<feature type="transmembrane region" description="Helical" evidence="7">
    <location>
        <begin position="131"/>
        <end position="155"/>
    </location>
</feature>
<dbReference type="SUPFAM" id="SSF161098">
    <property type="entry name" value="MetI-like"/>
    <property type="match status" value="1"/>
</dbReference>
<proteinExistence type="inferred from homology"/>
<dbReference type="RefSeq" id="WP_093614192.1">
    <property type="nucleotide sequence ID" value="NZ_BOMT01000037.1"/>
</dbReference>
<dbReference type="Pfam" id="PF12911">
    <property type="entry name" value="OppC_N"/>
    <property type="match status" value="1"/>
</dbReference>
<evidence type="ECO:0000256" key="7">
    <source>
        <dbReference type="RuleBase" id="RU363032"/>
    </source>
</evidence>
<evidence type="ECO:0000313" key="10">
    <source>
        <dbReference type="Proteomes" id="UP000199645"/>
    </source>
</evidence>
<dbReference type="Gene3D" id="1.10.3720.10">
    <property type="entry name" value="MetI-like"/>
    <property type="match status" value="1"/>
</dbReference>
<dbReference type="InterPro" id="IPR000515">
    <property type="entry name" value="MetI-like"/>
</dbReference>
<evidence type="ECO:0000256" key="1">
    <source>
        <dbReference type="ARBA" id="ARBA00004651"/>
    </source>
</evidence>
<dbReference type="GO" id="GO:0071916">
    <property type="term" value="F:dipeptide transmembrane transporter activity"/>
    <property type="evidence" value="ECO:0007669"/>
    <property type="project" value="TreeGrafter"/>
</dbReference>
<dbReference type="PANTHER" id="PTHR43386:SF1">
    <property type="entry name" value="D,D-DIPEPTIDE TRANSPORT SYSTEM PERMEASE PROTEIN DDPC-RELATED"/>
    <property type="match status" value="1"/>
</dbReference>
<evidence type="ECO:0000313" key="9">
    <source>
        <dbReference type="EMBL" id="SFF02523.1"/>
    </source>
</evidence>
<dbReference type="GO" id="GO:0005886">
    <property type="term" value="C:plasma membrane"/>
    <property type="evidence" value="ECO:0007669"/>
    <property type="project" value="UniProtKB-SubCell"/>
</dbReference>
<feature type="transmembrane region" description="Helical" evidence="7">
    <location>
        <begin position="210"/>
        <end position="230"/>
    </location>
</feature>
<feature type="transmembrane region" description="Helical" evidence="7">
    <location>
        <begin position="236"/>
        <end position="255"/>
    </location>
</feature>
<feature type="transmembrane region" description="Helical" evidence="7">
    <location>
        <begin position="161"/>
        <end position="179"/>
    </location>
</feature>
<evidence type="ECO:0000256" key="2">
    <source>
        <dbReference type="ARBA" id="ARBA00022448"/>
    </source>
</evidence>
<name>A0A1I2FBX5_9ACTN</name>
<protein>
    <submittedName>
        <fullName evidence="9">Peptide/nickel transport system permease protein</fullName>
    </submittedName>
</protein>
<accession>A0A1I2FBX5</accession>
<sequence>MTIPTSSIEQVIPGQGSMAQPQRAKRRSFRFVANKKAATGLIILGVYLVLAVIGPWITPYDPGARGNDLVQPPSADHWMGTTHLGQDVFSQLLAGTRSVIFVGFFAGIVATVLSVVIGVTAGYVGGKTDEALSALSNVFLVIPALPLIIIITSTLENAEDSLIALVIGLTSWSWNARVLRAQTLSLRRRDFVEAARASGERTWRVIGFELLPNLTAVIASGFVGTVIFAVLSEITLAFIGVTSATTWNWGTILFWAQGQQALAQSAWWWFVPAGLAIAILGTALSLINFGIDEFVSPRLRSAGKTKIKTASGRTVRMRIGFTPVLDNRAQHSHATPTPVVRQEVVQ</sequence>
<feature type="transmembrane region" description="Helical" evidence="7">
    <location>
        <begin position="99"/>
        <end position="124"/>
    </location>
</feature>
<keyword evidence="10" id="KW-1185">Reference proteome</keyword>
<evidence type="ECO:0000256" key="3">
    <source>
        <dbReference type="ARBA" id="ARBA00022475"/>
    </source>
</evidence>
<dbReference type="STRING" id="35752.SAMN05421541_105260"/>
<feature type="transmembrane region" description="Helical" evidence="7">
    <location>
        <begin position="37"/>
        <end position="57"/>
    </location>
</feature>
<comment type="subcellular location">
    <subcellularLocation>
        <location evidence="1 7">Cell membrane</location>
        <topology evidence="1 7">Multi-pass membrane protein</topology>
    </subcellularLocation>
</comment>
<keyword evidence="6 7" id="KW-0472">Membrane</keyword>
<keyword evidence="2 7" id="KW-0813">Transport</keyword>
<keyword evidence="5 7" id="KW-1133">Transmembrane helix</keyword>
<organism evidence="9 10">
    <name type="scientific">Actinoplanes philippinensis</name>
    <dbReference type="NCBI Taxonomy" id="35752"/>
    <lineage>
        <taxon>Bacteria</taxon>
        <taxon>Bacillati</taxon>
        <taxon>Actinomycetota</taxon>
        <taxon>Actinomycetes</taxon>
        <taxon>Micromonosporales</taxon>
        <taxon>Micromonosporaceae</taxon>
        <taxon>Actinoplanes</taxon>
    </lineage>
</organism>
<keyword evidence="4 7" id="KW-0812">Transmembrane</keyword>
<keyword evidence="3" id="KW-1003">Cell membrane</keyword>
<dbReference type="PANTHER" id="PTHR43386">
    <property type="entry name" value="OLIGOPEPTIDE TRANSPORT SYSTEM PERMEASE PROTEIN APPC"/>
    <property type="match status" value="1"/>
</dbReference>
<evidence type="ECO:0000259" key="8">
    <source>
        <dbReference type="PROSITE" id="PS50928"/>
    </source>
</evidence>
<evidence type="ECO:0000256" key="6">
    <source>
        <dbReference type="ARBA" id="ARBA00023136"/>
    </source>
</evidence>
<dbReference type="CDD" id="cd06261">
    <property type="entry name" value="TM_PBP2"/>
    <property type="match status" value="1"/>
</dbReference>